<dbReference type="GeneID" id="63694352"/>
<organism evidence="1 2">
    <name type="scientific">Aspergillus ruber (strain CBS 135680)</name>
    <dbReference type="NCBI Taxonomy" id="1388766"/>
    <lineage>
        <taxon>Eukaryota</taxon>
        <taxon>Fungi</taxon>
        <taxon>Dikarya</taxon>
        <taxon>Ascomycota</taxon>
        <taxon>Pezizomycotina</taxon>
        <taxon>Eurotiomycetes</taxon>
        <taxon>Eurotiomycetidae</taxon>
        <taxon>Eurotiales</taxon>
        <taxon>Aspergillaceae</taxon>
        <taxon>Aspergillus</taxon>
        <taxon>Aspergillus subgen. Aspergillus</taxon>
    </lineage>
</organism>
<accession>A0A017S6I4</accession>
<dbReference type="EMBL" id="KK088436">
    <property type="protein sequence ID" value="EYE92466.1"/>
    <property type="molecule type" value="Genomic_DNA"/>
</dbReference>
<gene>
    <name evidence="1" type="ORF">EURHEDRAFT_379958</name>
</gene>
<keyword evidence="2" id="KW-1185">Reference proteome</keyword>
<dbReference type="Gene3D" id="3.30.559.10">
    <property type="entry name" value="Chloramphenicol acetyltransferase-like domain"/>
    <property type="match status" value="1"/>
</dbReference>
<dbReference type="Proteomes" id="UP000019804">
    <property type="component" value="Unassembled WGS sequence"/>
</dbReference>
<dbReference type="HOGENOM" id="CLU_665811_0_0_1"/>
<dbReference type="RefSeq" id="XP_040636154.1">
    <property type="nucleotide sequence ID" value="XM_040779228.1"/>
</dbReference>
<dbReference type="AlphaFoldDB" id="A0A017S6I4"/>
<dbReference type="OrthoDB" id="4432909at2759"/>
<reference evidence="2" key="1">
    <citation type="journal article" date="2014" name="Nat. Commun.">
        <title>Genomic adaptations of the halophilic Dead Sea filamentous fungus Eurotium rubrum.</title>
        <authorList>
            <person name="Kis-Papo T."/>
            <person name="Weig A.R."/>
            <person name="Riley R."/>
            <person name="Persoh D."/>
            <person name="Salamov A."/>
            <person name="Sun H."/>
            <person name="Lipzen A."/>
            <person name="Wasser S.P."/>
            <person name="Rambold G."/>
            <person name="Grigoriev I.V."/>
            <person name="Nevo E."/>
        </authorList>
    </citation>
    <scope>NUCLEOTIDE SEQUENCE [LARGE SCALE GENOMIC DNA]</scope>
    <source>
        <strain evidence="2">CBS 135680</strain>
    </source>
</reference>
<evidence type="ECO:0000313" key="1">
    <source>
        <dbReference type="EMBL" id="EYE92466.1"/>
    </source>
</evidence>
<evidence type="ECO:0000313" key="2">
    <source>
        <dbReference type="Proteomes" id="UP000019804"/>
    </source>
</evidence>
<sequence>MALHCLDLGISRFLQFSATLVLPGEADLEHLRGTAVELLKAWPSLQERVNLLSGRLSRGKEDVEEFWKSKMLITCSLNDVVPVTNGRVNNSKNFDDIFSFPTALQHPFCDAAGLYHIIEAYRSLLDGEPIKSINPRQPIELNDELPVREMRSREAGEPSDFAKFQEESIKVGWRAFGKVCIKQFLLNPKKFENSIRIPASRIGYLREKAEEGGIKVTSHDLLLACIYKSCAVSPTWRKVAKDGKEMPPFNIILNIKNLLKENTQLHNPFIGVNVPPPAITATSETEAILNLAAHMRSTIVNARSRDCLSRVLDKHQRFQGKPIGTRNLGSKFPTVFVSSWAHLPLFDLELQLSASKRARICYMEPDIAAAEIFRRAGCKKLANILETWKDGKGDFWVHGVLEKKVWSELNNYSIECV</sequence>
<proteinExistence type="predicted"/>
<dbReference type="InterPro" id="IPR023213">
    <property type="entry name" value="CAT-like_dom_sf"/>
</dbReference>
<protein>
    <submittedName>
        <fullName evidence="1">Uncharacterized protein</fullName>
    </submittedName>
</protein>
<name>A0A017S6I4_ASPRC</name>